<dbReference type="GO" id="GO:0003677">
    <property type="term" value="F:DNA binding"/>
    <property type="evidence" value="ECO:0007669"/>
    <property type="project" value="UniProtKB-KW"/>
</dbReference>
<dbReference type="GO" id="GO:0006355">
    <property type="term" value="P:regulation of DNA-templated transcription"/>
    <property type="evidence" value="ECO:0007669"/>
    <property type="project" value="InterPro"/>
</dbReference>
<gene>
    <name evidence="5" type="ORF">SAMN04489712_102313</name>
</gene>
<dbReference type="PANTHER" id="PTHR44688">
    <property type="entry name" value="DNA-BINDING TRANSCRIPTIONAL ACTIVATOR DEVR_DOSR"/>
    <property type="match status" value="1"/>
</dbReference>
<keyword evidence="1" id="KW-0805">Transcription regulation</keyword>
<dbReference type="SMART" id="SM00421">
    <property type="entry name" value="HTH_LUXR"/>
    <property type="match status" value="1"/>
</dbReference>
<dbReference type="InterPro" id="IPR000792">
    <property type="entry name" value="Tscrpt_reg_LuxR_C"/>
</dbReference>
<evidence type="ECO:0000256" key="1">
    <source>
        <dbReference type="ARBA" id="ARBA00023015"/>
    </source>
</evidence>
<dbReference type="RefSeq" id="WP_200827071.1">
    <property type="nucleotide sequence ID" value="NZ_FNVO01000002.1"/>
</dbReference>
<accession>A0A1H5VHR9</accession>
<keyword evidence="6" id="KW-1185">Reference proteome</keyword>
<dbReference type="PANTHER" id="PTHR44688:SF25">
    <property type="entry name" value="HTH LUXR-TYPE DOMAIN-CONTAINING PROTEIN"/>
    <property type="match status" value="1"/>
</dbReference>
<dbReference type="PRINTS" id="PR00038">
    <property type="entry name" value="HTHLUXR"/>
</dbReference>
<dbReference type="EMBL" id="FNVO01000002">
    <property type="protein sequence ID" value="SEF86341.1"/>
    <property type="molecule type" value="Genomic_DNA"/>
</dbReference>
<dbReference type="Proteomes" id="UP000236723">
    <property type="component" value="Unassembled WGS sequence"/>
</dbReference>
<keyword evidence="3" id="KW-0804">Transcription</keyword>
<reference evidence="6" key="1">
    <citation type="submission" date="2016-10" db="EMBL/GenBank/DDBJ databases">
        <authorList>
            <person name="Varghese N."/>
            <person name="Submissions S."/>
        </authorList>
    </citation>
    <scope>NUCLEOTIDE SEQUENCE [LARGE SCALE GENOMIC DNA]</scope>
    <source>
        <strain evidence="6">DSM 43163</strain>
    </source>
</reference>
<sequence>MRLTREPVAAPVPVAEPPGPVRSYGLVALVAVRGELLRYGVAAMLRELAPLVGEVVEDGRLDGRHVDVVVLSPGADTAALADRAARRRIRVLGLVDETAGDVLDAYVDGVVPYRDLTLETLRDALTGTPHTRPATRADRPRRALTPRERQVLGLVAQGLSNKQIARRLAVSEHGVKKHVASLLTKLDCPNRTIAAVRALNDGLLT</sequence>
<dbReference type="InterPro" id="IPR016032">
    <property type="entry name" value="Sig_transdc_resp-reg_C-effctor"/>
</dbReference>
<dbReference type="Pfam" id="PF00196">
    <property type="entry name" value="GerE"/>
    <property type="match status" value="1"/>
</dbReference>
<evidence type="ECO:0000256" key="2">
    <source>
        <dbReference type="ARBA" id="ARBA00023125"/>
    </source>
</evidence>
<dbReference type="PROSITE" id="PS50043">
    <property type="entry name" value="HTH_LUXR_2"/>
    <property type="match status" value="1"/>
</dbReference>
<dbReference type="InterPro" id="IPR036388">
    <property type="entry name" value="WH-like_DNA-bd_sf"/>
</dbReference>
<dbReference type="Gene3D" id="1.10.10.10">
    <property type="entry name" value="Winged helix-like DNA-binding domain superfamily/Winged helix DNA-binding domain"/>
    <property type="match status" value="1"/>
</dbReference>
<evidence type="ECO:0000256" key="3">
    <source>
        <dbReference type="ARBA" id="ARBA00023163"/>
    </source>
</evidence>
<evidence type="ECO:0000313" key="5">
    <source>
        <dbReference type="EMBL" id="SEF86341.1"/>
    </source>
</evidence>
<name>A0A1H5VHR9_9ACTN</name>
<evidence type="ECO:0000313" key="6">
    <source>
        <dbReference type="Proteomes" id="UP000236723"/>
    </source>
</evidence>
<dbReference type="CDD" id="cd06170">
    <property type="entry name" value="LuxR_C_like"/>
    <property type="match status" value="1"/>
</dbReference>
<dbReference type="SUPFAM" id="SSF46894">
    <property type="entry name" value="C-terminal effector domain of the bipartite response regulators"/>
    <property type="match status" value="1"/>
</dbReference>
<organism evidence="5 6">
    <name type="scientific">Thermomonospora echinospora</name>
    <dbReference type="NCBI Taxonomy" id="1992"/>
    <lineage>
        <taxon>Bacteria</taxon>
        <taxon>Bacillati</taxon>
        <taxon>Actinomycetota</taxon>
        <taxon>Actinomycetes</taxon>
        <taxon>Streptosporangiales</taxon>
        <taxon>Thermomonosporaceae</taxon>
        <taxon>Thermomonospora</taxon>
    </lineage>
</organism>
<proteinExistence type="predicted"/>
<keyword evidence="2 5" id="KW-0238">DNA-binding</keyword>
<evidence type="ECO:0000259" key="4">
    <source>
        <dbReference type="PROSITE" id="PS50043"/>
    </source>
</evidence>
<protein>
    <submittedName>
        <fullName evidence="5">DNA-binding response regulator, NarL/FixJ family, contains REC and HTH domains</fullName>
    </submittedName>
</protein>
<dbReference type="AlphaFoldDB" id="A0A1H5VHR9"/>
<feature type="domain" description="HTH luxR-type" evidence="4">
    <location>
        <begin position="137"/>
        <end position="202"/>
    </location>
</feature>